<evidence type="ECO:0000313" key="2">
    <source>
        <dbReference type="Proteomes" id="UP000256305"/>
    </source>
</evidence>
<name>A0A3E0J471_9BACI</name>
<keyword evidence="2" id="KW-1185">Reference proteome</keyword>
<gene>
    <name evidence="1" type="ORF">DYE48_15545</name>
</gene>
<protein>
    <recommendedName>
        <fullName evidence="3">PucR family transcriptional regulator</fullName>
    </recommendedName>
</protein>
<dbReference type="Proteomes" id="UP000256305">
    <property type="component" value="Unassembled WGS sequence"/>
</dbReference>
<comment type="caution">
    <text evidence="1">The sequence shown here is derived from an EMBL/GenBank/DDBJ whole genome shotgun (WGS) entry which is preliminary data.</text>
</comment>
<evidence type="ECO:0000313" key="1">
    <source>
        <dbReference type="EMBL" id="REJ07788.1"/>
    </source>
</evidence>
<sequence>MSRQTLYHRIDRLHELLGFDFMHL</sequence>
<dbReference type="AlphaFoldDB" id="A0A3E0J471"/>
<proteinExistence type="predicted"/>
<dbReference type="EMBL" id="QUAE01000015">
    <property type="protein sequence ID" value="REJ07788.1"/>
    <property type="molecule type" value="Genomic_DNA"/>
</dbReference>
<evidence type="ECO:0008006" key="3">
    <source>
        <dbReference type="Google" id="ProtNLM"/>
    </source>
</evidence>
<organism evidence="1 2">
    <name type="scientific">Halobacillus trueperi</name>
    <dbReference type="NCBI Taxonomy" id="156205"/>
    <lineage>
        <taxon>Bacteria</taxon>
        <taxon>Bacillati</taxon>
        <taxon>Bacillota</taxon>
        <taxon>Bacilli</taxon>
        <taxon>Bacillales</taxon>
        <taxon>Bacillaceae</taxon>
        <taxon>Halobacillus</taxon>
    </lineage>
</organism>
<reference evidence="1 2" key="1">
    <citation type="submission" date="2018-08" db="EMBL/GenBank/DDBJ databases">
        <title>Genome sequence of Halobacillus trueperi KCTC 3686.</title>
        <authorList>
            <person name="Cho K.H."/>
            <person name="Kwak M.-J."/>
            <person name="Kim B.-Y."/>
            <person name="Chun J."/>
        </authorList>
    </citation>
    <scope>NUCLEOTIDE SEQUENCE [LARGE SCALE GENOMIC DNA]</scope>
    <source>
        <strain evidence="1 2">KCTC 3686</strain>
    </source>
</reference>
<accession>A0A3E0J471</accession>